<dbReference type="FunFam" id="3.40.50.300:FF:000134">
    <property type="entry name" value="Iron-enterobactin ABC transporter ATP-binding protein"/>
    <property type="match status" value="1"/>
</dbReference>
<dbReference type="PANTHER" id="PTHR42771:SF2">
    <property type="entry name" value="IRON(3+)-HYDROXAMATE IMPORT ATP-BINDING PROTEIN FHUC"/>
    <property type="match status" value="1"/>
</dbReference>
<gene>
    <name evidence="12" type="ORF">FM119_07620</name>
</gene>
<evidence type="ECO:0000256" key="8">
    <source>
        <dbReference type="ARBA" id="ARBA00023065"/>
    </source>
</evidence>
<keyword evidence="3" id="KW-1003">Cell membrane</keyword>
<dbReference type="Gene3D" id="3.40.50.300">
    <property type="entry name" value="P-loop containing nucleotide triphosphate hydrolases"/>
    <property type="match status" value="1"/>
</dbReference>
<dbReference type="EMBL" id="FUKR01000042">
    <property type="protein sequence ID" value="SJN31632.1"/>
    <property type="molecule type" value="Genomic_DNA"/>
</dbReference>
<sequence length="315" mass="33589">MSTPSAERRDAATPGEAPQHGAGRAIAGAVRGHAPRADRRRIGAHRLDAAEVTLAYGPAVVVEEASIPVQPGRVTALIGPNGSGKSTLLRALARLHRPRAGRILLTDTASEAEPREISVLSGTEFARTVTLFTQSRPAVDGLTVREIVAFGRHPYRRAFAGLDDADRAAVEAAMELTGVAGMAERSAGALSGGELQRVWLAVCLAQETGVLLLDEPTNHLDLRYQMETLGLVRDLVETRGTAIGIVLHDLDHAARVADTVVLMDRGRVRASGPPEEVLTGPLLSEVYEIPIEVTVERPGGRLRIDPIGRPRRPAD</sequence>
<dbReference type="PROSITE" id="PS00211">
    <property type="entry name" value="ABC_TRANSPORTER_1"/>
    <property type="match status" value="1"/>
</dbReference>
<dbReference type="AlphaFoldDB" id="A0A1R4JI17"/>
<evidence type="ECO:0000313" key="13">
    <source>
        <dbReference type="Proteomes" id="UP000196778"/>
    </source>
</evidence>
<reference evidence="13" key="1">
    <citation type="submission" date="2017-02" db="EMBL/GenBank/DDBJ databases">
        <authorList>
            <person name="Dridi B."/>
        </authorList>
    </citation>
    <scope>NUCLEOTIDE SEQUENCE [LARGE SCALE GENOMIC DNA]</scope>
    <source>
        <strain evidence="13">EB411</strain>
    </source>
</reference>
<evidence type="ECO:0000256" key="2">
    <source>
        <dbReference type="ARBA" id="ARBA00022448"/>
    </source>
</evidence>
<dbReference type="RefSeq" id="WP_338065670.1">
    <property type="nucleotide sequence ID" value="NZ_FUKR01000042.1"/>
</dbReference>
<name>A0A1R4JI17_9MICO</name>
<dbReference type="GO" id="GO:0005524">
    <property type="term" value="F:ATP binding"/>
    <property type="evidence" value="ECO:0007669"/>
    <property type="project" value="UniProtKB-KW"/>
</dbReference>
<evidence type="ECO:0000256" key="10">
    <source>
        <dbReference type="SAM" id="MobiDB-lite"/>
    </source>
</evidence>
<keyword evidence="6 12" id="KW-0067">ATP-binding</keyword>
<accession>A0A1R4JI17</accession>
<evidence type="ECO:0000256" key="4">
    <source>
        <dbReference type="ARBA" id="ARBA00022496"/>
    </source>
</evidence>
<dbReference type="PANTHER" id="PTHR42771">
    <property type="entry name" value="IRON(3+)-HYDROXAMATE IMPORT ATP-BINDING PROTEIN FHUC"/>
    <property type="match status" value="1"/>
</dbReference>
<evidence type="ECO:0000256" key="6">
    <source>
        <dbReference type="ARBA" id="ARBA00022840"/>
    </source>
</evidence>
<feature type="region of interest" description="Disordered" evidence="10">
    <location>
        <begin position="1"/>
        <end position="37"/>
    </location>
</feature>
<comment type="subcellular location">
    <subcellularLocation>
        <location evidence="1">Cell membrane</location>
        <topology evidence="1">Peripheral membrane protein</topology>
    </subcellularLocation>
</comment>
<keyword evidence="9" id="KW-0472">Membrane</keyword>
<keyword evidence="4" id="KW-0410">Iron transport</keyword>
<feature type="domain" description="ABC transporter" evidence="11">
    <location>
        <begin position="47"/>
        <end position="290"/>
    </location>
</feature>
<evidence type="ECO:0000256" key="1">
    <source>
        <dbReference type="ARBA" id="ARBA00004202"/>
    </source>
</evidence>
<keyword evidence="13" id="KW-1185">Reference proteome</keyword>
<dbReference type="GO" id="GO:0016887">
    <property type="term" value="F:ATP hydrolysis activity"/>
    <property type="evidence" value="ECO:0007669"/>
    <property type="project" value="InterPro"/>
</dbReference>
<dbReference type="InterPro" id="IPR027417">
    <property type="entry name" value="P-loop_NTPase"/>
</dbReference>
<dbReference type="PROSITE" id="PS50893">
    <property type="entry name" value="ABC_TRANSPORTER_2"/>
    <property type="match status" value="1"/>
</dbReference>
<evidence type="ECO:0000256" key="3">
    <source>
        <dbReference type="ARBA" id="ARBA00022475"/>
    </source>
</evidence>
<dbReference type="InterPro" id="IPR003439">
    <property type="entry name" value="ABC_transporter-like_ATP-bd"/>
</dbReference>
<keyword evidence="2" id="KW-0813">Transport</keyword>
<protein>
    <submittedName>
        <fullName evidence="12">Ferric hydroxamate ABC transporter (TC 3.A.1.14.3), ATP-binding protein FhuC</fullName>
    </submittedName>
</protein>
<organism evidence="12 13">
    <name type="scientific">Mycetocola reblochoni REB411</name>
    <dbReference type="NCBI Taxonomy" id="1255698"/>
    <lineage>
        <taxon>Bacteria</taxon>
        <taxon>Bacillati</taxon>
        <taxon>Actinomycetota</taxon>
        <taxon>Actinomycetes</taxon>
        <taxon>Micrococcales</taxon>
        <taxon>Microbacteriaceae</taxon>
        <taxon>Mycetocola</taxon>
    </lineage>
</organism>
<dbReference type="Proteomes" id="UP000196778">
    <property type="component" value="Unassembled WGS sequence"/>
</dbReference>
<evidence type="ECO:0000256" key="7">
    <source>
        <dbReference type="ARBA" id="ARBA00023004"/>
    </source>
</evidence>
<dbReference type="InterPro" id="IPR051535">
    <property type="entry name" value="Siderophore_ABC-ATPase"/>
</dbReference>
<evidence type="ECO:0000256" key="5">
    <source>
        <dbReference type="ARBA" id="ARBA00022741"/>
    </source>
</evidence>
<feature type="compositionally biased region" description="Low complexity" evidence="10">
    <location>
        <begin position="20"/>
        <end position="32"/>
    </location>
</feature>
<keyword evidence="5" id="KW-0547">Nucleotide-binding</keyword>
<dbReference type="InterPro" id="IPR017871">
    <property type="entry name" value="ABC_transporter-like_CS"/>
</dbReference>
<keyword evidence="7" id="KW-0408">Iron</keyword>
<proteinExistence type="predicted"/>
<dbReference type="SUPFAM" id="SSF52540">
    <property type="entry name" value="P-loop containing nucleoside triphosphate hydrolases"/>
    <property type="match status" value="1"/>
</dbReference>
<dbReference type="SMART" id="SM00382">
    <property type="entry name" value="AAA"/>
    <property type="match status" value="1"/>
</dbReference>
<feature type="compositionally biased region" description="Basic and acidic residues" evidence="10">
    <location>
        <begin position="1"/>
        <end position="11"/>
    </location>
</feature>
<dbReference type="GO" id="GO:0005886">
    <property type="term" value="C:plasma membrane"/>
    <property type="evidence" value="ECO:0007669"/>
    <property type="project" value="UniProtKB-SubCell"/>
</dbReference>
<evidence type="ECO:0000313" key="12">
    <source>
        <dbReference type="EMBL" id="SJN31632.1"/>
    </source>
</evidence>
<dbReference type="Pfam" id="PF00005">
    <property type="entry name" value="ABC_tran"/>
    <property type="match status" value="1"/>
</dbReference>
<evidence type="ECO:0000259" key="11">
    <source>
        <dbReference type="PROSITE" id="PS50893"/>
    </source>
</evidence>
<keyword evidence="8" id="KW-0406">Ion transport</keyword>
<dbReference type="GO" id="GO:0006826">
    <property type="term" value="P:iron ion transport"/>
    <property type="evidence" value="ECO:0007669"/>
    <property type="project" value="UniProtKB-KW"/>
</dbReference>
<dbReference type="CDD" id="cd03214">
    <property type="entry name" value="ABC_Iron-Siderophores_B12_Hemin"/>
    <property type="match status" value="1"/>
</dbReference>
<dbReference type="InterPro" id="IPR003593">
    <property type="entry name" value="AAA+_ATPase"/>
</dbReference>
<evidence type="ECO:0000256" key="9">
    <source>
        <dbReference type="ARBA" id="ARBA00023136"/>
    </source>
</evidence>